<dbReference type="Pfam" id="PF09340">
    <property type="entry name" value="NuA4"/>
    <property type="match status" value="1"/>
</dbReference>
<feature type="compositionally biased region" description="Low complexity" evidence="8">
    <location>
        <begin position="171"/>
        <end position="218"/>
    </location>
</feature>
<proteinExistence type="inferred from homology"/>
<evidence type="ECO:0000256" key="4">
    <source>
        <dbReference type="ARBA" id="ARBA00023015"/>
    </source>
</evidence>
<evidence type="ECO:0000313" key="9">
    <source>
        <dbReference type="EMBL" id="CAB9526232.1"/>
    </source>
</evidence>
<dbReference type="Proteomes" id="UP001153069">
    <property type="component" value="Unassembled WGS sequence"/>
</dbReference>
<keyword evidence="3" id="KW-0156">Chromatin regulator</keyword>
<dbReference type="EMBL" id="CAICTM010001795">
    <property type="protein sequence ID" value="CAB9526232.1"/>
    <property type="molecule type" value="Genomic_DNA"/>
</dbReference>
<feature type="region of interest" description="Disordered" evidence="8">
    <location>
        <begin position="233"/>
        <end position="348"/>
    </location>
</feature>
<evidence type="ECO:0000256" key="8">
    <source>
        <dbReference type="SAM" id="MobiDB-lite"/>
    </source>
</evidence>
<keyword evidence="5" id="KW-0175">Coiled coil</keyword>
<keyword evidence="6" id="KW-0804">Transcription</keyword>
<feature type="compositionally biased region" description="Low complexity" evidence="8">
    <location>
        <begin position="233"/>
        <end position="247"/>
    </location>
</feature>
<keyword evidence="7" id="KW-0539">Nucleus</keyword>
<organism evidence="9 10">
    <name type="scientific">Seminavis robusta</name>
    <dbReference type="NCBI Taxonomy" id="568900"/>
    <lineage>
        <taxon>Eukaryota</taxon>
        <taxon>Sar</taxon>
        <taxon>Stramenopiles</taxon>
        <taxon>Ochrophyta</taxon>
        <taxon>Bacillariophyta</taxon>
        <taxon>Bacillariophyceae</taxon>
        <taxon>Bacillariophycidae</taxon>
        <taxon>Naviculales</taxon>
        <taxon>Naviculaceae</taxon>
        <taxon>Seminavis</taxon>
    </lineage>
</organism>
<evidence type="ECO:0000256" key="7">
    <source>
        <dbReference type="ARBA" id="ARBA00023242"/>
    </source>
</evidence>
<evidence type="ECO:0000313" key="10">
    <source>
        <dbReference type="Proteomes" id="UP001153069"/>
    </source>
</evidence>
<reference evidence="9" key="1">
    <citation type="submission" date="2020-06" db="EMBL/GenBank/DDBJ databases">
        <authorList>
            <consortium name="Plant Systems Biology data submission"/>
        </authorList>
    </citation>
    <scope>NUCLEOTIDE SEQUENCE</scope>
    <source>
        <strain evidence="9">D6</strain>
    </source>
</reference>
<keyword evidence="4" id="KW-0805">Transcription regulation</keyword>
<accession>A0A9N8ES87</accession>
<feature type="compositionally biased region" description="Polar residues" evidence="8">
    <location>
        <begin position="321"/>
        <end position="338"/>
    </location>
</feature>
<dbReference type="OrthoDB" id="440324at2759"/>
<gene>
    <name evidence="9" type="ORF">SEMRO_1797_G298230.1</name>
</gene>
<dbReference type="GO" id="GO:0006325">
    <property type="term" value="P:chromatin organization"/>
    <property type="evidence" value="ECO:0007669"/>
    <property type="project" value="UniProtKB-KW"/>
</dbReference>
<evidence type="ECO:0000256" key="1">
    <source>
        <dbReference type="ARBA" id="ARBA00004123"/>
    </source>
</evidence>
<feature type="compositionally biased region" description="Low complexity" evidence="8">
    <location>
        <begin position="279"/>
        <end position="290"/>
    </location>
</feature>
<comment type="similarity">
    <text evidence="2">Belongs to the EAF6 family.</text>
</comment>
<comment type="caution">
    <text evidence="9">The sequence shown here is derived from an EMBL/GenBank/DDBJ whole genome shotgun (WGS) entry which is preliminary data.</text>
</comment>
<comment type="subcellular location">
    <subcellularLocation>
        <location evidence="1">Nucleus</location>
    </subcellularLocation>
</comment>
<sequence>MSSSHDAGFNYPSGVQLPFILRKKLEEQEANRQAEAPAEESQQEGLKFFTAVACDDSDEGESDDDELPTENDALTATDLESRLWRASVALVEIQKQIHRGEETYYEDTFGHGNLFKGWEGFLDAKDVGTASSSKPPRDSRWFSSSSSISRTARPPSINTQLPILTTHKIKTPSSVSSAALPSTASSSIPSQTQQIRPPSTTSVASVSSTASPTNATNVLPKVTADNTAIKPVAPTAAASPSNQSAASLTKTTNPAVPTGTSTKIPTAAPTKPEAGTVVTANNSQQTAQAQKPKESTETFKIPKKKKSGDSTTPVAALKPVSTGTQSTDAKTSGEQQIGTKARKRKAGE</sequence>
<dbReference type="GO" id="GO:0005634">
    <property type="term" value="C:nucleus"/>
    <property type="evidence" value="ECO:0007669"/>
    <property type="project" value="UniProtKB-SubCell"/>
</dbReference>
<name>A0A9N8ES87_9STRA</name>
<protein>
    <submittedName>
        <fullName evidence="9">Uncharacterized protein</fullName>
    </submittedName>
</protein>
<evidence type="ECO:0000256" key="3">
    <source>
        <dbReference type="ARBA" id="ARBA00022853"/>
    </source>
</evidence>
<feature type="compositionally biased region" description="Polar residues" evidence="8">
    <location>
        <begin position="248"/>
        <end position="264"/>
    </location>
</feature>
<evidence type="ECO:0000256" key="5">
    <source>
        <dbReference type="ARBA" id="ARBA00023054"/>
    </source>
</evidence>
<dbReference type="InterPro" id="IPR015418">
    <property type="entry name" value="Eaf6"/>
</dbReference>
<feature type="compositionally biased region" description="Acidic residues" evidence="8">
    <location>
        <begin position="55"/>
        <end position="69"/>
    </location>
</feature>
<keyword evidence="10" id="KW-1185">Reference proteome</keyword>
<feature type="compositionally biased region" description="Low complexity" evidence="8">
    <location>
        <begin position="141"/>
        <end position="156"/>
    </location>
</feature>
<dbReference type="AlphaFoldDB" id="A0A9N8ES87"/>
<evidence type="ECO:0000256" key="2">
    <source>
        <dbReference type="ARBA" id="ARBA00010916"/>
    </source>
</evidence>
<feature type="region of interest" description="Disordered" evidence="8">
    <location>
        <begin position="128"/>
        <end position="219"/>
    </location>
</feature>
<feature type="region of interest" description="Disordered" evidence="8">
    <location>
        <begin position="28"/>
        <end position="73"/>
    </location>
</feature>
<evidence type="ECO:0000256" key="6">
    <source>
        <dbReference type="ARBA" id="ARBA00023163"/>
    </source>
</evidence>
<dbReference type="GO" id="GO:0000123">
    <property type="term" value="C:histone acetyltransferase complex"/>
    <property type="evidence" value="ECO:0007669"/>
    <property type="project" value="InterPro"/>
</dbReference>